<dbReference type="InterPro" id="IPR017850">
    <property type="entry name" value="Alkaline_phosphatase_core_sf"/>
</dbReference>
<proteinExistence type="predicted"/>
<dbReference type="RefSeq" id="XP_017988005.1">
    <property type="nucleotide sequence ID" value="XM_018132714.1"/>
</dbReference>
<dbReference type="OrthoDB" id="5135119at2759"/>
<evidence type="ECO:0000313" key="6">
    <source>
        <dbReference type="Proteomes" id="UP000243052"/>
    </source>
</evidence>
<reference evidence="5 6" key="1">
    <citation type="submission" date="2016-01" db="EMBL/GenBank/DDBJ databases">
        <title>Genome sequence of the yeast Holleya sinecauda.</title>
        <authorList>
            <person name="Dietrich F.S."/>
        </authorList>
    </citation>
    <scope>NUCLEOTIDE SEQUENCE [LARGE SCALE GENOMIC DNA]</scope>
    <source>
        <strain evidence="5 6">ATCC 58844</strain>
    </source>
</reference>
<dbReference type="Pfam" id="PF04185">
    <property type="entry name" value="Phosphoesterase"/>
    <property type="match status" value="1"/>
</dbReference>
<feature type="chain" id="PRO_5007066942" description="acid phosphatase" evidence="4">
    <location>
        <begin position="23"/>
        <end position="400"/>
    </location>
</feature>
<gene>
    <name evidence="5" type="ORF">AW171_hschr52942</name>
</gene>
<keyword evidence="6" id="KW-1185">Reference proteome</keyword>
<sequence>MKEVLLKSVLIFAICLVGTIKGSPSGKFRRRRFDRYSPSLDEIQADAATAKTHTWTSSVEGRVFKRFYIIWLENADYDKAAEEESILSLRKHGISLTNYWGLTHPSQPNYIAAAGGDYFGANSDSFLRLPANVSTVVDLLATKNISWAEYQESMPYSGFQGYNFSNQETYANDYVRKHNPLVTYDSVTSRPELLGHMKNFTAFYRDLEQQTLPQFAYITPNMTNCGHDTTIQFAGSWTKEFLEPLLENEYFMKDTLVLLTFDENDTYATPNRVFSLLLGGAIPEKLRGTVDDTYYDHYSQLSTVEANWDLPSLGRNDVYANVFEFAAEKCLIDNSVVDTTNMYSNVSYVGYFSNREEKLPIPDIESINMNGKGVLKSIKDTWAEAYWQEAVHFYSGEVNT</sequence>
<name>A0A0X8HT82_9SACH</name>
<evidence type="ECO:0000256" key="4">
    <source>
        <dbReference type="SAM" id="SignalP"/>
    </source>
</evidence>
<dbReference type="GeneID" id="28724285"/>
<keyword evidence="3" id="KW-0378">Hydrolase</keyword>
<comment type="catalytic activity">
    <reaction evidence="1">
        <text>a phosphate monoester + H2O = an alcohol + phosphate</text>
        <dbReference type="Rhea" id="RHEA:15017"/>
        <dbReference type="ChEBI" id="CHEBI:15377"/>
        <dbReference type="ChEBI" id="CHEBI:30879"/>
        <dbReference type="ChEBI" id="CHEBI:43474"/>
        <dbReference type="ChEBI" id="CHEBI:67140"/>
        <dbReference type="EC" id="3.1.3.2"/>
    </reaction>
</comment>
<dbReference type="InterPro" id="IPR007312">
    <property type="entry name" value="Phosphoesterase"/>
</dbReference>
<evidence type="ECO:0000256" key="3">
    <source>
        <dbReference type="ARBA" id="ARBA00022801"/>
    </source>
</evidence>
<dbReference type="EMBL" id="CP014245">
    <property type="protein sequence ID" value="AMD21009.1"/>
    <property type="molecule type" value="Genomic_DNA"/>
</dbReference>
<feature type="signal peptide" evidence="4">
    <location>
        <begin position="1"/>
        <end position="22"/>
    </location>
</feature>
<keyword evidence="4" id="KW-0732">Signal</keyword>
<dbReference type="AlphaFoldDB" id="A0A0X8HT82"/>
<dbReference type="PANTHER" id="PTHR31956">
    <property type="entry name" value="NON-SPECIFIC PHOSPHOLIPASE C4-RELATED"/>
    <property type="match status" value="1"/>
</dbReference>
<evidence type="ECO:0000256" key="1">
    <source>
        <dbReference type="ARBA" id="ARBA00000032"/>
    </source>
</evidence>
<dbReference type="FunFam" id="3.40.720.10:FF:000043">
    <property type="entry name" value="Acid phosphatase PHOa"/>
    <property type="match status" value="1"/>
</dbReference>
<dbReference type="GO" id="GO:0009395">
    <property type="term" value="P:phospholipid catabolic process"/>
    <property type="evidence" value="ECO:0007669"/>
    <property type="project" value="TreeGrafter"/>
</dbReference>
<dbReference type="GO" id="GO:0003993">
    <property type="term" value="F:acid phosphatase activity"/>
    <property type="evidence" value="ECO:0007669"/>
    <property type="project" value="UniProtKB-EC"/>
</dbReference>
<dbReference type="Gene3D" id="3.40.720.10">
    <property type="entry name" value="Alkaline Phosphatase, subunit A"/>
    <property type="match status" value="1"/>
</dbReference>
<accession>A0A0X8HT82</accession>
<dbReference type="EC" id="3.1.3.2" evidence="2"/>
<evidence type="ECO:0000313" key="5">
    <source>
        <dbReference type="EMBL" id="AMD21009.1"/>
    </source>
</evidence>
<protein>
    <recommendedName>
        <fullName evidence="2">acid phosphatase</fullName>
        <ecNumber evidence="2">3.1.3.2</ecNumber>
    </recommendedName>
</protein>
<evidence type="ECO:0000256" key="2">
    <source>
        <dbReference type="ARBA" id="ARBA00012646"/>
    </source>
</evidence>
<dbReference type="PANTHER" id="PTHR31956:SF8">
    <property type="entry name" value="ACID PHOSPHATASE PHOA (AFU_ORTHOLOGUE AFUA_1G03570)"/>
    <property type="match status" value="1"/>
</dbReference>
<organism evidence="5 6">
    <name type="scientific">Eremothecium sinecaudum</name>
    <dbReference type="NCBI Taxonomy" id="45286"/>
    <lineage>
        <taxon>Eukaryota</taxon>
        <taxon>Fungi</taxon>
        <taxon>Dikarya</taxon>
        <taxon>Ascomycota</taxon>
        <taxon>Saccharomycotina</taxon>
        <taxon>Saccharomycetes</taxon>
        <taxon>Saccharomycetales</taxon>
        <taxon>Saccharomycetaceae</taxon>
        <taxon>Eremothecium</taxon>
    </lineage>
</organism>
<dbReference type="STRING" id="45286.A0A0X8HT82"/>
<dbReference type="Proteomes" id="UP000243052">
    <property type="component" value="Chromosome v"/>
</dbReference>